<name>A0ACC1SVY2_9HYPO</name>
<dbReference type="EMBL" id="JANRMS010000076">
    <property type="protein sequence ID" value="KAJ3547529.1"/>
    <property type="molecule type" value="Genomic_DNA"/>
</dbReference>
<comment type="caution">
    <text evidence="1">The sequence shown here is derived from an EMBL/GenBank/DDBJ whole genome shotgun (WGS) entry which is preliminary data.</text>
</comment>
<sequence length="143" mass="16622">MPGSLPLTFPVLVQISRRVAGKVHVATEELIVTSTRYTYTPCINMMLRGQRMRFLGLTMQLKIHEMNSLLEEMEAAWLEIQDQRGVLANRIKTGPVRGIRTLLNRYDGIVRQFIKNSDALYNMWTDLERYLDERDRLNHASTL</sequence>
<gene>
    <name evidence="1" type="ORF">NM208_g1468</name>
</gene>
<organism evidence="1 2">
    <name type="scientific">Fusarium decemcellulare</name>
    <dbReference type="NCBI Taxonomy" id="57161"/>
    <lineage>
        <taxon>Eukaryota</taxon>
        <taxon>Fungi</taxon>
        <taxon>Dikarya</taxon>
        <taxon>Ascomycota</taxon>
        <taxon>Pezizomycotina</taxon>
        <taxon>Sordariomycetes</taxon>
        <taxon>Hypocreomycetidae</taxon>
        <taxon>Hypocreales</taxon>
        <taxon>Nectriaceae</taxon>
        <taxon>Fusarium</taxon>
        <taxon>Fusarium decemcellulare species complex</taxon>
    </lineage>
</organism>
<reference evidence="1" key="1">
    <citation type="submission" date="2022-08" db="EMBL/GenBank/DDBJ databases">
        <title>Genome Sequence of Fusarium decemcellulare.</title>
        <authorList>
            <person name="Buettner E."/>
        </authorList>
    </citation>
    <scope>NUCLEOTIDE SEQUENCE</scope>
    <source>
        <strain evidence="1">Babe19</strain>
    </source>
</reference>
<evidence type="ECO:0000313" key="1">
    <source>
        <dbReference type="EMBL" id="KAJ3547529.1"/>
    </source>
</evidence>
<protein>
    <submittedName>
        <fullName evidence="1">Uncharacterized protein</fullName>
    </submittedName>
</protein>
<dbReference type="Proteomes" id="UP001148629">
    <property type="component" value="Unassembled WGS sequence"/>
</dbReference>
<accession>A0ACC1SVY2</accession>
<evidence type="ECO:0000313" key="2">
    <source>
        <dbReference type="Proteomes" id="UP001148629"/>
    </source>
</evidence>
<keyword evidence="2" id="KW-1185">Reference proteome</keyword>
<proteinExistence type="predicted"/>